<evidence type="ECO:0000259" key="5">
    <source>
        <dbReference type="PROSITE" id="PS50026"/>
    </source>
</evidence>
<feature type="domain" description="EGF-like" evidence="5">
    <location>
        <begin position="688"/>
        <end position="725"/>
    </location>
</feature>
<feature type="compositionally biased region" description="Low complexity" evidence="3">
    <location>
        <begin position="326"/>
        <end position="407"/>
    </location>
</feature>
<feature type="region of interest" description="Disordered" evidence="3">
    <location>
        <begin position="450"/>
        <end position="469"/>
    </location>
</feature>
<feature type="region of interest" description="Disordered" evidence="3">
    <location>
        <begin position="1"/>
        <end position="444"/>
    </location>
</feature>
<dbReference type="InterPro" id="IPR000742">
    <property type="entry name" value="EGF"/>
</dbReference>
<dbReference type="PROSITE" id="PS00022">
    <property type="entry name" value="EGF_1"/>
    <property type="match status" value="1"/>
</dbReference>
<feature type="compositionally biased region" description="Low complexity" evidence="3">
    <location>
        <begin position="416"/>
        <end position="444"/>
    </location>
</feature>
<keyword evidence="1" id="KW-1015">Disulfide bond</keyword>
<keyword evidence="1" id="KW-0245">EGF-like domain</keyword>
<feature type="compositionally biased region" description="Low complexity" evidence="3">
    <location>
        <begin position="451"/>
        <end position="463"/>
    </location>
</feature>
<reference evidence="6" key="1">
    <citation type="submission" date="2020-10" db="EMBL/GenBank/DDBJ databases">
        <authorList>
            <person name="Kikuchi T."/>
        </authorList>
    </citation>
    <scope>NUCLEOTIDE SEQUENCE</scope>
    <source>
        <strain evidence="6">NKZ352</strain>
    </source>
</reference>
<evidence type="ECO:0000313" key="6">
    <source>
        <dbReference type="EMBL" id="CAD6191711.1"/>
    </source>
</evidence>
<evidence type="ECO:0000256" key="4">
    <source>
        <dbReference type="SAM" id="Phobius"/>
    </source>
</evidence>
<comment type="caution">
    <text evidence="6">The sequence shown here is derived from an EMBL/GenBank/DDBJ whole genome shotgun (WGS) entry which is preliminary data.</text>
</comment>
<gene>
    <name evidence="6" type="ORF">CAUJ_LOCUS7630</name>
</gene>
<keyword evidence="7" id="KW-1185">Reference proteome</keyword>
<dbReference type="Proteomes" id="UP000835052">
    <property type="component" value="Unassembled WGS sequence"/>
</dbReference>
<feature type="coiled-coil region" evidence="2">
    <location>
        <begin position="1332"/>
        <end position="1384"/>
    </location>
</feature>
<evidence type="ECO:0000256" key="3">
    <source>
        <dbReference type="SAM" id="MobiDB-lite"/>
    </source>
</evidence>
<feature type="compositionally biased region" description="Low complexity" evidence="3">
    <location>
        <begin position="1"/>
        <end position="75"/>
    </location>
</feature>
<dbReference type="GO" id="GO:0042276">
    <property type="term" value="P:error-prone translesion synthesis"/>
    <property type="evidence" value="ECO:0007669"/>
    <property type="project" value="TreeGrafter"/>
</dbReference>
<feature type="transmembrane region" description="Helical" evidence="4">
    <location>
        <begin position="853"/>
        <end position="878"/>
    </location>
</feature>
<feature type="compositionally biased region" description="Low complexity" evidence="3">
    <location>
        <begin position="161"/>
        <end position="221"/>
    </location>
</feature>
<dbReference type="GO" id="GO:0016035">
    <property type="term" value="C:zeta DNA polymerase complex"/>
    <property type="evidence" value="ECO:0007669"/>
    <property type="project" value="InterPro"/>
</dbReference>
<dbReference type="GO" id="GO:0005634">
    <property type="term" value="C:nucleus"/>
    <property type="evidence" value="ECO:0007669"/>
    <property type="project" value="TreeGrafter"/>
</dbReference>
<dbReference type="PROSITE" id="PS01186">
    <property type="entry name" value="EGF_2"/>
    <property type="match status" value="1"/>
</dbReference>
<dbReference type="GO" id="GO:0003887">
    <property type="term" value="F:DNA-directed DNA polymerase activity"/>
    <property type="evidence" value="ECO:0007669"/>
    <property type="project" value="TreeGrafter"/>
</dbReference>
<organism evidence="6 7">
    <name type="scientific">Caenorhabditis auriculariae</name>
    <dbReference type="NCBI Taxonomy" id="2777116"/>
    <lineage>
        <taxon>Eukaryota</taxon>
        <taxon>Metazoa</taxon>
        <taxon>Ecdysozoa</taxon>
        <taxon>Nematoda</taxon>
        <taxon>Chromadorea</taxon>
        <taxon>Rhabditida</taxon>
        <taxon>Rhabditina</taxon>
        <taxon>Rhabditomorpha</taxon>
        <taxon>Rhabditoidea</taxon>
        <taxon>Rhabditidae</taxon>
        <taxon>Peloderinae</taxon>
        <taxon>Caenorhabditis</taxon>
    </lineage>
</organism>
<sequence length="1497" mass="168232">MFEVSTSAGSSSTASTSSSIKTSSTGKPISSKKSTTTTTPSTKLPTTTLPVETSIHTTKTSTRSITTSSTAKITKVPTETAAESSEPTITLKKSTSFEKSTTAATPKTTKKVDTTYTTEMRTPTFSTTSEKVQSTSTIEATTDTSSKPSENLEMTSAAEPTKVTTSDTSKVGTKSSSVSTEEITSSTTSEYVGTTSSKEATVATASTSTEKVETTSSTEATMAKLSTESMKDKTKTSSETSTRNKSTTKTTTTPKKVTQTEKSTKNASSSTTRKKSETTTEKPATPHTKKISTTSTISKKTTTATKTTMPSTTPEKVATTSEKKISPTPKKSSTTSKTPKNVVTTTEKKISTTTKKSSEPSTTSKKVVTTSEKKISTTTKKSSKPSTTSKKVVTTAASRSTASSATSMKVPLSEKPTTSPTKPVTSTSATSTGTVSTTAKTTKTTTDDVKASSTIASSTTTEKATTRQLESTRSWATACPEGATEGPLFCYLAVPDGRSNSSYLKVKSACNRIFGSDSSIISLYELMDPVTLKLFKNMTGEKNTTVFWAEGGGSRTQWNRLALRINSDAAPEFFQGEGIDKVPIYNEDNTVGGICKVPKYGAAMECATDTFHEALYLRGKFNLPQAGKFVAVGNRITSSCSLPNCYEPNWTFLCNPKGVWSPHPDAVNCTQRRGTLWVDTARPFYGREQEKCQNCVEEGTATCNATDNGTFVCVCKPGYTGFRCQKVPQWCGTDSQAAALCIMGRCVNERNSYRCICDYAIGEDHCTWNRSHFEFDRRGWMSSTQTTSTTAVVALVTWFFFWSFVAQSDRTYNARDRQNTIQMLRGFATLTMMTIFAGFRNPGMLGDWQACPVWYFIFTWMHTTIGIFWTVESVCYGSMLRNHHRNGFHTWNGQKPSTLVFMFCLFGPFFVGFFWAGTVVFVVAGSLVQAASTWSCIGYNTDTIVPNLYLLPLFVFPAFGYRKWAEGSTAVRYEYRRRLRAWFTVFSPRNVDFYSRVLRNGPMLDLMPFAYALQYIAMVYHVAEPENDQYRTLSAVAIAINTVLHWVQFAVTAPPLWNFVCNKMMVHLPSHVAPKFNTVMRWTRDEVLCWKAPLKYATEFEEKLELENERRKMEVERAIQKRNKMLERCPTIDLRLLPAVPVFLEAEAPAEHLAKLTPNGIEGPEDYLSDFSLEVIRTRFFVNYIKERLDSRCERTHCAFRVVAREWVQVGYDQSQIAYHQLIRLFKQCCDIVRDNDYLLFEGEKPGMDPLKMNRPLAKCFEITQRFRRRKNAPPANTTEAVKKYERMLESIGYRYPVDDFKSIFYSDVAEDYETFIAGTHFVSRMPYIHTIKELEKRLEIFAEQAKEENAIWDHIYDDDDWFVERSEEEKEALRKEYKIVDSQQFPNPRKMKLKHLHDRYFDQIRPGFIGPKTPNASIYPDFGGLFSSDKFWLEEADEKAFNSFIEMKEWRKSDKELYEKYRKDLLKPKEKKHKPPLRDVGEETGLRQRFKNHLRK</sequence>
<keyword evidence="4" id="KW-0472">Membrane</keyword>
<feature type="transmembrane region" description="Helical" evidence="4">
    <location>
        <begin position="899"/>
        <end position="924"/>
    </location>
</feature>
<dbReference type="Gene3D" id="2.10.25.10">
    <property type="entry name" value="Laminin"/>
    <property type="match status" value="1"/>
</dbReference>
<feature type="disulfide bond" evidence="1">
    <location>
        <begin position="715"/>
        <end position="724"/>
    </location>
</feature>
<dbReference type="SMART" id="SM00181">
    <property type="entry name" value="EGF"/>
    <property type="match status" value="2"/>
</dbReference>
<dbReference type="CDD" id="cd00054">
    <property type="entry name" value="EGF_CA"/>
    <property type="match status" value="1"/>
</dbReference>
<comment type="caution">
    <text evidence="1">Lacks conserved residue(s) required for the propagation of feature annotation.</text>
</comment>
<dbReference type="EMBL" id="CAJGYM010000022">
    <property type="protein sequence ID" value="CAD6191711.1"/>
    <property type="molecule type" value="Genomic_DNA"/>
</dbReference>
<feature type="transmembrane region" description="Helical" evidence="4">
    <location>
        <begin position="823"/>
        <end position="841"/>
    </location>
</feature>
<evidence type="ECO:0000313" key="7">
    <source>
        <dbReference type="Proteomes" id="UP000835052"/>
    </source>
</evidence>
<feature type="compositionally biased region" description="Low complexity" evidence="3">
    <location>
        <begin position="281"/>
        <end position="314"/>
    </location>
</feature>
<dbReference type="OrthoDB" id="5845450at2759"/>
<evidence type="ECO:0000256" key="2">
    <source>
        <dbReference type="SAM" id="Coils"/>
    </source>
</evidence>
<feature type="region of interest" description="Disordered" evidence="3">
    <location>
        <begin position="1468"/>
        <end position="1497"/>
    </location>
</feature>
<dbReference type="PROSITE" id="PS50026">
    <property type="entry name" value="EGF_3"/>
    <property type="match status" value="1"/>
</dbReference>
<dbReference type="InterPro" id="IPR009030">
    <property type="entry name" value="Growth_fac_rcpt_cys_sf"/>
</dbReference>
<feature type="compositionally biased region" description="Low complexity" evidence="3">
    <location>
        <begin position="237"/>
        <end position="257"/>
    </location>
</feature>
<accession>A0A8S1HAS2</accession>
<dbReference type="GO" id="GO:0000724">
    <property type="term" value="P:double-strand break repair via homologous recombination"/>
    <property type="evidence" value="ECO:0007669"/>
    <property type="project" value="TreeGrafter"/>
</dbReference>
<dbReference type="SUPFAM" id="SSF57184">
    <property type="entry name" value="Growth factor receptor domain"/>
    <property type="match status" value="1"/>
</dbReference>
<name>A0A8S1HAS2_9PELO</name>
<keyword evidence="4" id="KW-1133">Transmembrane helix</keyword>
<evidence type="ECO:0000256" key="1">
    <source>
        <dbReference type="PROSITE-ProRule" id="PRU00076"/>
    </source>
</evidence>
<feature type="compositionally biased region" description="Polar residues" evidence="3">
    <location>
        <begin position="81"/>
        <end position="98"/>
    </location>
</feature>
<keyword evidence="4" id="KW-0812">Transmembrane</keyword>
<feature type="compositionally biased region" description="Polar residues" evidence="3">
    <location>
        <begin position="119"/>
        <end position="154"/>
    </location>
</feature>
<protein>
    <recommendedName>
        <fullName evidence="5">EGF-like domain-containing protein</fullName>
    </recommendedName>
</protein>
<dbReference type="InterPro" id="IPR030559">
    <property type="entry name" value="PolZ_Rev3"/>
</dbReference>
<keyword evidence="2" id="KW-0175">Coiled coil</keyword>
<feature type="coiled-coil region" evidence="2">
    <location>
        <begin position="1096"/>
        <end position="1123"/>
    </location>
</feature>
<proteinExistence type="predicted"/>
<feature type="compositionally biased region" description="Basic and acidic residues" evidence="3">
    <location>
        <begin position="1477"/>
        <end position="1487"/>
    </location>
</feature>
<dbReference type="PANTHER" id="PTHR45812">
    <property type="entry name" value="DNA POLYMERASE ZETA CATALYTIC SUBUNIT"/>
    <property type="match status" value="1"/>
</dbReference>
<dbReference type="PANTHER" id="PTHR45812:SF1">
    <property type="entry name" value="DNA POLYMERASE ZETA CATALYTIC SUBUNIT"/>
    <property type="match status" value="1"/>
</dbReference>
<feature type="transmembrane region" description="Helical" evidence="4">
    <location>
        <begin position="780"/>
        <end position="802"/>
    </location>
</feature>